<dbReference type="GO" id="GO:0019243">
    <property type="term" value="P:methylglyoxal catabolic process to D-lactate via S-lactoyl-glutathione"/>
    <property type="evidence" value="ECO:0007669"/>
    <property type="project" value="UniProtKB-UniRule"/>
</dbReference>
<feature type="binding site" evidence="7">
    <location>
        <position position="113"/>
    </location>
    <ligand>
        <name>Zn(2+)</name>
        <dbReference type="ChEBI" id="CHEBI:29105"/>
        <label>1</label>
    </ligand>
</feature>
<keyword evidence="5 7" id="KW-0378">Hydrolase</keyword>
<dbReference type="RefSeq" id="WP_121853902.1">
    <property type="nucleotide sequence ID" value="NZ_CP037952.1"/>
</dbReference>
<dbReference type="InterPro" id="IPR017782">
    <property type="entry name" value="Hydroxyacylglutathione_Hdrlase"/>
</dbReference>
<comment type="subunit">
    <text evidence="7">Monomer.</text>
</comment>
<dbReference type="EC" id="3.1.2.6" evidence="7"/>
<comment type="catalytic activity">
    <reaction evidence="1 7">
        <text>an S-(2-hydroxyacyl)glutathione + H2O = a 2-hydroxy carboxylate + glutathione + H(+)</text>
        <dbReference type="Rhea" id="RHEA:21864"/>
        <dbReference type="ChEBI" id="CHEBI:15377"/>
        <dbReference type="ChEBI" id="CHEBI:15378"/>
        <dbReference type="ChEBI" id="CHEBI:57925"/>
        <dbReference type="ChEBI" id="CHEBI:58896"/>
        <dbReference type="ChEBI" id="CHEBI:71261"/>
        <dbReference type="EC" id="3.1.2.6"/>
    </reaction>
</comment>
<feature type="binding site" evidence="7">
    <location>
        <position position="58"/>
    </location>
    <ligand>
        <name>Zn(2+)</name>
        <dbReference type="ChEBI" id="CHEBI:29105"/>
        <label>2</label>
    </ligand>
</feature>
<dbReference type="Proteomes" id="UP000273022">
    <property type="component" value="Unassembled WGS sequence"/>
</dbReference>
<evidence type="ECO:0000259" key="8">
    <source>
        <dbReference type="SMART" id="SM00849"/>
    </source>
</evidence>
<dbReference type="InterPro" id="IPR032282">
    <property type="entry name" value="HAGH_C"/>
</dbReference>
<feature type="domain" description="Metallo-beta-lactamase" evidence="8">
    <location>
        <begin position="12"/>
        <end position="168"/>
    </location>
</feature>
<feature type="binding site" evidence="7">
    <location>
        <position position="130"/>
    </location>
    <ligand>
        <name>Zn(2+)</name>
        <dbReference type="ChEBI" id="CHEBI:29105"/>
        <label>1</label>
    </ligand>
</feature>
<dbReference type="Pfam" id="PF00753">
    <property type="entry name" value="Lactamase_B"/>
    <property type="match status" value="1"/>
</dbReference>
<dbReference type="PIRSF" id="PIRSF005457">
    <property type="entry name" value="Glx"/>
    <property type="match status" value="1"/>
</dbReference>
<dbReference type="SUPFAM" id="SSF56281">
    <property type="entry name" value="Metallo-hydrolase/oxidoreductase"/>
    <property type="match status" value="1"/>
</dbReference>
<dbReference type="CDD" id="cd07723">
    <property type="entry name" value="hydroxyacylglutathione_hydrolase_MBL-fold"/>
    <property type="match status" value="1"/>
</dbReference>
<dbReference type="InterPro" id="IPR001279">
    <property type="entry name" value="Metallo-B-lactamas"/>
</dbReference>
<keyword evidence="4 7" id="KW-0479">Metal-binding</keyword>
<feature type="binding site" evidence="7">
    <location>
        <position position="54"/>
    </location>
    <ligand>
        <name>Zn(2+)</name>
        <dbReference type="ChEBI" id="CHEBI:29105"/>
        <label>1</label>
    </ligand>
</feature>
<comment type="function">
    <text evidence="7">Thiolesterase that catalyzes the hydrolysis of S-D-lactoyl-glutathione to form glutathione and D-lactic acid.</text>
</comment>
<dbReference type="AlphaFoldDB" id="A0A3A6TCX2"/>
<name>A0A3A6TCX2_9GAMM</name>
<dbReference type="HAMAP" id="MF_01374">
    <property type="entry name" value="Glyoxalase_2"/>
    <property type="match status" value="1"/>
</dbReference>
<dbReference type="GO" id="GO:0017001">
    <property type="term" value="P:antibiotic catabolic process"/>
    <property type="evidence" value="ECO:0007669"/>
    <property type="project" value="InterPro"/>
</dbReference>
<dbReference type="Gene3D" id="3.60.15.10">
    <property type="entry name" value="Ribonuclease Z/Hydroxyacylglutathione hydrolase-like"/>
    <property type="match status" value="1"/>
</dbReference>
<evidence type="ECO:0000256" key="6">
    <source>
        <dbReference type="ARBA" id="ARBA00022833"/>
    </source>
</evidence>
<evidence type="ECO:0000256" key="2">
    <source>
        <dbReference type="ARBA" id="ARBA00004963"/>
    </source>
</evidence>
<feature type="binding site" evidence="7">
    <location>
        <position position="59"/>
    </location>
    <ligand>
        <name>Zn(2+)</name>
        <dbReference type="ChEBI" id="CHEBI:29105"/>
        <label>2</label>
    </ligand>
</feature>
<reference evidence="9 10" key="1">
    <citation type="submission" date="2018-09" db="EMBL/GenBank/DDBJ databases">
        <title>Phylogeny of the Shewanellaceae, and recommendation for two new genera, Pseudoshewanella and Parashewanella.</title>
        <authorList>
            <person name="Wang G."/>
        </authorList>
    </citation>
    <scope>NUCLEOTIDE SEQUENCE [LARGE SCALE GENOMIC DNA]</scope>
    <source>
        <strain evidence="9 10">KCTC 22492</strain>
    </source>
</reference>
<dbReference type="InterPro" id="IPR001018">
    <property type="entry name" value="Beta-lactamase_class-B_CS"/>
</dbReference>
<dbReference type="SMART" id="SM00849">
    <property type="entry name" value="Lactamase_B"/>
    <property type="match status" value="1"/>
</dbReference>
<dbReference type="InterPro" id="IPR036866">
    <property type="entry name" value="RibonucZ/Hydroxyglut_hydro"/>
</dbReference>
<accession>A0A3A6TCX2</accession>
<comment type="caution">
    <text evidence="9">The sequence shown here is derived from an EMBL/GenBank/DDBJ whole genome shotgun (WGS) entry which is preliminary data.</text>
</comment>
<feature type="binding site" evidence="7">
    <location>
        <position position="56"/>
    </location>
    <ligand>
        <name>Zn(2+)</name>
        <dbReference type="ChEBI" id="CHEBI:29105"/>
        <label>1</label>
    </ligand>
</feature>
<dbReference type="Pfam" id="PF16123">
    <property type="entry name" value="HAGH_C"/>
    <property type="match status" value="1"/>
</dbReference>
<dbReference type="UniPathway" id="UPA00619">
    <property type="reaction ID" value="UER00676"/>
</dbReference>
<dbReference type="OrthoDB" id="9802248at2"/>
<sequence>MISIKAIPAFQDNYIWCITRDNKHAFVVDPGDAEAVTQHLVKHQMSLAGILITHHHADHTGGITELLNTHGLDIPVYGPLSRHIPQITQPVSEGELFIKNINSTAEVLSIPGHTLDHIAYLIEGHLFCGDTLFSGGCGRIFEGTPEQMTDSLSKITKLSPETMVYCAHEYTQSNMEFAVHVDPENKELAEYFNWVKQQRNQNQITLPSTIKQELKINPFLRCDNPLIQQTICREYPLNKLENKTQYFAQLRKWKDNF</sequence>
<gene>
    <name evidence="7 9" type="primary">gloB</name>
    <name evidence="9" type="ORF">D5R81_12135</name>
</gene>
<comment type="cofactor">
    <cofactor evidence="7">
        <name>Zn(2+)</name>
        <dbReference type="ChEBI" id="CHEBI:29105"/>
    </cofactor>
    <text evidence="7">Binds 2 Zn(2+) ions per subunit.</text>
</comment>
<dbReference type="NCBIfam" id="TIGR03413">
    <property type="entry name" value="GSH_gloB"/>
    <property type="match status" value="1"/>
</dbReference>
<evidence type="ECO:0000256" key="3">
    <source>
        <dbReference type="ARBA" id="ARBA00006759"/>
    </source>
</evidence>
<dbReference type="PROSITE" id="PS00743">
    <property type="entry name" value="BETA_LACTAMASE_B_1"/>
    <property type="match status" value="1"/>
</dbReference>
<comment type="pathway">
    <text evidence="2 7">Secondary metabolite metabolism; methylglyoxal degradation; (R)-lactate from methylglyoxal: step 2/2.</text>
</comment>
<keyword evidence="6 7" id="KW-0862">Zinc</keyword>
<evidence type="ECO:0000313" key="10">
    <source>
        <dbReference type="Proteomes" id="UP000273022"/>
    </source>
</evidence>
<feature type="binding site" evidence="7">
    <location>
        <position position="168"/>
    </location>
    <ligand>
        <name>Zn(2+)</name>
        <dbReference type="ChEBI" id="CHEBI:29105"/>
        <label>2</label>
    </ligand>
</feature>
<dbReference type="EMBL" id="QYYH01000072">
    <property type="protein sequence ID" value="RJY12952.1"/>
    <property type="molecule type" value="Genomic_DNA"/>
</dbReference>
<dbReference type="InterPro" id="IPR050110">
    <property type="entry name" value="Glyoxalase_II_hydrolase"/>
</dbReference>
<evidence type="ECO:0000256" key="4">
    <source>
        <dbReference type="ARBA" id="ARBA00022723"/>
    </source>
</evidence>
<dbReference type="GO" id="GO:0008800">
    <property type="term" value="F:beta-lactamase activity"/>
    <property type="evidence" value="ECO:0007669"/>
    <property type="project" value="InterPro"/>
</dbReference>
<dbReference type="PANTHER" id="PTHR43705">
    <property type="entry name" value="HYDROXYACYLGLUTATHIONE HYDROLASE"/>
    <property type="match status" value="1"/>
</dbReference>
<comment type="similarity">
    <text evidence="3 7">Belongs to the metallo-beta-lactamase superfamily. Glyoxalase II family.</text>
</comment>
<dbReference type="GO" id="GO:0004416">
    <property type="term" value="F:hydroxyacylglutathione hydrolase activity"/>
    <property type="evidence" value="ECO:0007669"/>
    <property type="project" value="UniProtKB-UniRule"/>
</dbReference>
<organism evidence="9 10">
    <name type="scientific">Parashewanella spongiae</name>
    <dbReference type="NCBI Taxonomy" id="342950"/>
    <lineage>
        <taxon>Bacteria</taxon>
        <taxon>Pseudomonadati</taxon>
        <taxon>Pseudomonadota</taxon>
        <taxon>Gammaproteobacteria</taxon>
        <taxon>Alteromonadales</taxon>
        <taxon>Shewanellaceae</taxon>
        <taxon>Parashewanella</taxon>
    </lineage>
</organism>
<dbReference type="GO" id="GO:0008270">
    <property type="term" value="F:zinc ion binding"/>
    <property type="evidence" value="ECO:0007669"/>
    <property type="project" value="InterPro"/>
</dbReference>
<evidence type="ECO:0000256" key="7">
    <source>
        <dbReference type="HAMAP-Rule" id="MF_01374"/>
    </source>
</evidence>
<dbReference type="InterPro" id="IPR035680">
    <property type="entry name" value="Clx_II_MBL"/>
</dbReference>
<proteinExistence type="inferred from homology"/>
<evidence type="ECO:0000256" key="5">
    <source>
        <dbReference type="ARBA" id="ARBA00022801"/>
    </source>
</evidence>
<dbReference type="PANTHER" id="PTHR43705:SF1">
    <property type="entry name" value="HYDROXYACYLGLUTATHIONE HYDROLASE GLOB"/>
    <property type="match status" value="1"/>
</dbReference>
<protein>
    <recommendedName>
        <fullName evidence="7">Hydroxyacylglutathione hydrolase</fullName>
        <ecNumber evidence="7">3.1.2.6</ecNumber>
    </recommendedName>
    <alternativeName>
        <fullName evidence="7">Glyoxalase II</fullName>
        <shortName evidence="7">Glx II</shortName>
    </alternativeName>
</protein>
<evidence type="ECO:0000256" key="1">
    <source>
        <dbReference type="ARBA" id="ARBA00001623"/>
    </source>
</evidence>
<keyword evidence="10" id="KW-1185">Reference proteome</keyword>
<evidence type="ECO:0000313" key="9">
    <source>
        <dbReference type="EMBL" id="RJY12952.1"/>
    </source>
</evidence>
<feature type="binding site" evidence="7">
    <location>
        <position position="130"/>
    </location>
    <ligand>
        <name>Zn(2+)</name>
        <dbReference type="ChEBI" id="CHEBI:29105"/>
        <label>2</label>
    </ligand>
</feature>